<dbReference type="InterPro" id="IPR019251">
    <property type="entry name" value="DUF2231_TM"/>
</dbReference>
<keyword evidence="1" id="KW-1133">Transmembrane helix</keyword>
<evidence type="ECO:0000313" key="3">
    <source>
        <dbReference type="EMBL" id="SVB34106.1"/>
    </source>
</evidence>
<feature type="domain" description="DUF2231" evidence="2">
    <location>
        <begin position="2"/>
        <end position="138"/>
    </location>
</feature>
<feature type="transmembrane region" description="Helical" evidence="1">
    <location>
        <begin position="36"/>
        <end position="57"/>
    </location>
</feature>
<reference evidence="3" key="1">
    <citation type="submission" date="2018-05" db="EMBL/GenBank/DDBJ databases">
        <authorList>
            <person name="Lanie J.A."/>
            <person name="Ng W.-L."/>
            <person name="Kazmierczak K.M."/>
            <person name="Andrzejewski T.M."/>
            <person name="Davidsen T.M."/>
            <person name="Wayne K.J."/>
            <person name="Tettelin H."/>
            <person name="Glass J.I."/>
            <person name="Rusch D."/>
            <person name="Podicherti R."/>
            <person name="Tsui H.-C.T."/>
            <person name="Winkler M.E."/>
        </authorList>
    </citation>
    <scope>NUCLEOTIDE SEQUENCE</scope>
</reference>
<dbReference type="EMBL" id="UINC01037903">
    <property type="protein sequence ID" value="SVB34106.1"/>
    <property type="molecule type" value="Genomic_DNA"/>
</dbReference>
<protein>
    <recommendedName>
        <fullName evidence="2">DUF2231 domain-containing protein</fullName>
    </recommendedName>
</protein>
<feature type="transmembrane region" description="Helical" evidence="1">
    <location>
        <begin position="106"/>
        <end position="124"/>
    </location>
</feature>
<name>A0A382D6I7_9ZZZZ</name>
<dbReference type="Pfam" id="PF09990">
    <property type="entry name" value="DUF2231"/>
    <property type="match status" value="1"/>
</dbReference>
<feature type="transmembrane region" description="Helical" evidence="1">
    <location>
        <begin position="77"/>
        <end position="97"/>
    </location>
</feature>
<keyword evidence="1" id="KW-0472">Membrane</keyword>
<keyword evidence="1" id="KW-0812">Transmembrane</keyword>
<accession>A0A382D6I7</accession>
<gene>
    <name evidence="3" type="ORF">METZ01_LOCUS186960</name>
</gene>
<proteinExistence type="predicted"/>
<organism evidence="3">
    <name type="scientific">marine metagenome</name>
    <dbReference type="NCBI Taxonomy" id="408172"/>
    <lineage>
        <taxon>unclassified sequences</taxon>
        <taxon>metagenomes</taxon>
        <taxon>ecological metagenomes</taxon>
    </lineage>
</organism>
<evidence type="ECO:0000259" key="2">
    <source>
        <dbReference type="Pfam" id="PF09990"/>
    </source>
</evidence>
<dbReference type="AlphaFoldDB" id="A0A382D6I7"/>
<feature type="transmembrane region" description="Helical" evidence="1">
    <location>
        <begin position="6"/>
        <end position="24"/>
    </location>
</feature>
<evidence type="ECO:0000256" key="1">
    <source>
        <dbReference type="SAM" id="Phobius"/>
    </source>
</evidence>
<sequence>MPWHPIFIHYPIALLTTAVLVDAASLLCRRETWHRVAYALLVAGTVGAAASVVSGNADADGYRKTEIAAAIQDHEDLGTATFLLFLVMVLGQLPGILRPQAESRRWVWVVPGAVGLVLLYLTSYHGGALVFGEGVGVVPASPD</sequence>